<dbReference type="InterPro" id="IPR020103">
    <property type="entry name" value="PsdUridine_synth_cat_dom_sf"/>
</dbReference>
<dbReference type="SUPFAM" id="SSF55120">
    <property type="entry name" value="Pseudouridine synthase"/>
    <property type="match status" value="1"/>
</dbReference>
<dbReference type="InterPro" id="IPR001656">
    <property type="entry name" value="PsdUridine_synth_TruD"/>
</dbReference>
<gene>
    <name evidence="4" type="primary">truD</name>
    <name evidence="4" type="ORF">ENX16_04650</name>
</gene>
<dbReference type="GO" id="GO:0003723">
    <property type="term" value="F:RNA binding"/>
    <property type="evidence" value="ECO:0007669"/>
    <property type="project" value="InterPro"/>
</dbReference>
<dbReference type="PANTHER" id="PTHR13326:SF21">
    <property type="entry name" value="PSEUDOURIDYLATE SYNTHASE PUS7L"/>
    <property type="match status" value="1"/>
</dbReference>
<name>A0A7V3PTY0_UNCW3</name>
<proteinExistence type="inferred from homology"/>
<dbReference type="GO" id="GO:0001522">
    <property type="term" value="P:pseudouridine synthesis"/>
    <property type="evidence" value="ECO:0007669"/>
    <property type="project" value="InterPro"/>
</dbReference>
<evidence type="ECO:0000259" key="3">
    <source>
        <dbReference type="PROSITE" id="PS50984"/>
    </source>
</evidence>
<dbReference type="AlphaFoldDB" id="A0A7V3PTY0"/>
<accession>A0A7V3PTY0</accession>
<dbReference type="InterPro" id="IPR042214">
    <property type="entry name" value="TruD_catalytic"/>
</dbReference>
<evidence type="ECO:0000256" key="1">
    <source>
        <dbReference type="ARBA" id="ARBA00007953"/>
    </source>
</evidence>
<evidence type="ECO:0000313" key="4">
    <source>
        <dbReference type="EMBL" id="HGD13350.1"/>
    </source>
</evidence>
<dbReference type="Gene3D" id="3.30.70.3160">
    <property type="match status" value="1"/>
</dbReference>
<keyword evidence="2" id="KW-0413">Isomerase</keyword>
<sequence>MKIKCQPEDFRVEEIIRLKIKTRGPYSIYRLEKRFWNTLDVIRQIESRYRLKGFSRAGLKDRYAQSVQYLSLPGKGPERITAPNYQLTFIGMADRPITPAILSGNRFQITVRSLNQEELATINQEAARVKRFGVANYYDEQRFGSARHKAGFIARKLISGHYNGALKLFLATPAQADDSRTRKIKMEMARNWGDWDKCLKIVPFEGRQAIKHLIKNPGDFEGAIKLLPRTLLELFINAYQSWFWNETLRILIEELGRAHRRVRYRLGELVFYQDLAPDEFRYLSRLLIPAPGPRAEFKSEKVARIMNAVLEKEGLNLKSLKLKFRIKGLYFKPWNRPAVFLPDKLTIGDPQPDELYPGKLKLVISFILAPGTYATVLIKRLFAR</sequence>
<comment type="similarity">
    <text evidence="1">Belongs to the pseudouridine synthase TruD family.</text>
</comment>
<dbReference type="InterPro" id="IPR011760">
    <property type="entry name" value="PsdUridine_synth_TruD_insert"/>
</dbReference>
<dbReference type="Gene3D" id="3.30.2350.20">
    <property type="entry name" value="TruD, catalytic domain"/>
    <property type="match status" value="1"/>
</dbReference>
<dbReference type="GO" id="GO:0009982">
    <property type="term" value="F:pseudouridine synthase activity"/>
    <property type="evidence" value="ECO:0007669"/>
    <property type="project" value="InterPro"/>
</dbReference>
<evidence type="ECO:0000256" key="2">
    <source>
        <dbReference type="ARBA" id="ARBA00023235"/>
    </source>
</evidence>
<feature type="domain" description="TRUD" evidence="3">
    <location>
        <begin position="133"/>
        <end position="341"/>
    </location>
</feature>
<organism evidence="4">
    <name type="scientific">candidate division WOR-3 bacterium</name>
    <dbReference type="NCBI Taxonomy" id="2052148"/>
    <lineage>
        <taxon>Bacteria</taxon>
        <taxon>Bacteria division WOR-3</taxon>
    </lineage>
</organism>
<dbReference type="Pfam" id="PF01142">
    <property type="entry name" value="TruD"/>
    <property type="match status" value="1"/>
</dbReference>
<dbReference type="GO" id="GO:0140098">
    <property type="term" value="F:catalytic activity, acting on RNA"/>
    <property type="evidence" value="ECO:0007669"/>
    <property type="project" value="UniProtKB-ARBA"/>
</dbReference>
<dbReference type="Gene3D" id="1.10.1510.30">
    <property type="match status" value="1"/>
</dbReference>
<dbReference type="PROSITE" id="PS50984">
    <property type="entry name" value="TRUD"/>
    <property type="match status" value="1"/>
</dbReference>
<dbReference type="PANTHER" id="PTHR13326">
    <property type="entry name" value="TRNA PSEUDOURIDINE SYNTHASE D"/>
    <property type="match status" value="1"/>
</dbReference>
<reference evidence="4" key="1">
    <citation type="journal article" date="2020" name="mSystems">
        <title>Genome- and Community-Level Interaction Insights into Carbon Utilization and Element Cycling Functions of Hydrothermarchaeota in Hydrothermal Sediment.</title>
        <authorList>
            <person name="Zhou Z."/>
            <person name="Liu Y."/>
            <person name="Xu W."/>
            <person name="Pan J."/>
            <person name="Luo Z.H."/>
            <person name="Li M."/>
        </authorList>
    </citation>
    <scope>NUCLEOTIDE SEQUENCE [LARGE SCALE GENOMIC DNA]</scope>
    <source>
        <strain evidence="4">SpSt-914</strain>
    </source>
</reference>
<protein>
    <submittedName>
        <fullName evidence="4">tRNA pseudouridine(13) synthase TruD</fullName>
    </submittedName>
</protein>
<dbReference type="EMBL" id="DTMZ01000103">
    <property type="protein sequence ID" value="HGD13350.1"/>
    <property type="molecule type" value="Genomic_DNA"/>
</dbReference>
<comment type="caution">
    <text evidence="4">The sequence shown here is derived from an EMBL/GenBank/DDBJ whole genome shotgun (WGS) entry which is preliminary data.</text>
</comment>
<dbReference type="GO" id="GO:0006396">
    <property type="term" value="P:RNA processing"/>
    <property type="evidence" value="ECO:0007669"/>
    <property type="project" value="UniProtKB-ARBA"/>
</dbReference>